<name>A0AB36DTX1_9PAST</name>
<keyword evidence="2" id="KW-1185">Reference proteome</keyword>
<comment type="caution">
    <text evidence="1">The sequence shown here is derived from an EMBL/GenBank/DDBJ whole genome shotgun (WGS) entry which is preliminary data.</text>
</comment>
<dbReference type="InterPro" id="IPR025157">
    <property type="entry name" value="Hemagglutinin_rpt"/>
</dbReference>
<sequence>MINTHDEAAQNVMAVVEQTHQVGESKNNRINALAAANTAWAAMRAAESVGSALYSAQALANGNIKNANVSVSLTYGEQKNVQTQHIQGNTATNSAINAGGNVTITATGADNASDINIVGSDVSGKQGTRFLADDEINFLAAKQTHQERSNNKSSGWNAGVSASYGSDGFAFGVTAGGNYGKGYGNGDETTWRTSHIGDKASNTVMVSGGNTTVKGAQVLGKSIISDVENLTIASVQDTMSYT</sequence>
<dbReference type="Pfam" id="PF13332">
    <property type="entry name" value="Fil_haemagg_2"/>
    <property type="match status" value="1"/>
</dbReference>
<feature type="non-terminal residue" evidence="1">
    <location>
        <position position="242"/>
    </location>
</feature>
<reference evidence="1 2" key="1">
    <citation type="submission" date="2014-11" db="EMBL/GenBank/DDBJ databases">
        <title>Pan-genome of Gallibacterium spp.</title>
        <authorList>
            <person name="Kudirkiene E."/>
            <person name="Bojesen A.M."/>
        </authorList>
    </citation>
    <scope>NUCLEOTIDE SEQUENCE [LARGE SCALE GENOMIC DNA]</scope>
    <source>
        <strain evidence="1 2">Gerl. 2740/89</strain>
    </source>
</reference>
<dbReference type="GO" id="GO:0003824">
    <property type="term" value="F:catalytic activity"/>
    <property type="evidence" value="ECO:0007669"/>
    <property type="project" value="UniProtKB-ARBA"/>
</dbReference>
<dbReference type="Proteomes" id="UP000092594">
    <property type="component" value="Unassembled WGS sequence"/>
</dbReference>
<dbReference type="AlphaFoldDB" id="A0AB36DTX1"/>
<proteinExistence type="predicted"/>
<gene>
    <name evidence="1" type="ORF">QV05_10115</name>
</gene>
<evidence type="ECO:0000313" key="2">
    <source>
        <dbReference type="Proteomes" id="UP000092594"/>
    </source>
</evidence>
<protein>
    <submittedName>
        <fullName evidence="1">Uncharacterized protein</fullName>
    </submittedName>
</protein>
<organism evidence="1 2">
    <name type="scientific">Gallibacterium genomosp. 1</name>
    <dbReference type="NCBI Taxonomy" id="155515"/>
    <lineage>
        <taxon>Bacteria</taxon>
        <taxon>Pseudomonadati</taxon>
        <taxon>Pseudomonadota</taxon>
        <taxon>Gammaproteobacteria</taxon>
        <taxon>Pasteurellales</taxon>
        <taxon>Pasteurellaceae</taxon>
        <taxon>Gallibacterium</taxon>
    </lineage>
</organism>
<accession>A0AB36DTX1</accession>
<dbReference type="EMBL" id="JTJQ01000036">
    <property type="protein sequence ID" value="OBW99182.1"/>
    <property type="molecule type" value="Genomic_DNA"/>
</dbReference>
<evidence type="ECO:0000313" key="1">
    <source>
        <dbReference type="EMBL" id="OBW99182.1"/>
    </source>
</evidence>